<organism evidence="2 3">
    <name type="scientific">Taenia crassiceps</name>
    <dbReference type="NCBI Taxonomy" id="6207"/>
    <lineage>
        <taxon>Eukaryota</taxon>
        <taxon>Metazoa</taxon>
        <taxon>Spiralia</taxon>
        <taxon>Lophotrochozoa</taxon>
        <taxon>Platyhelminthes</taxon>
        <taxon>Cestoda</taxon>
        <taxon>Eucestoda</taxon>
        <taxon>Cyclophyllidea</taxon>
        <taxon>Taeniidae</taxon>
        <taxon>Taenia</taxon>
    </lineage>
</organism>
<comment type="caution">
    <text evidence="2">The sequence shown here is derived from an EMBL/GenBank/DDBJ whole genome shotgun (WGS) entry which is preliminary data.</text>
</comment>
<reference evidence="2 3" key="1">
    <citation type="journal article" date="2022" name="Front. Cell. Infect. Microbiol.">
        <title>The Genomes of Two Strains of Taenia crassiceps the Animal Model for the Study of Human Cysticercosis.</title>
        <authorList>
            <person name="Bobes R.J."/>
            <person name="Estrada K."/>
            <person name="Rios-Valencia D.G."/>
            <person name="Calderon-Gallegos A."/>
            <person name="de la Torre P."/>
            <person name="Carrero J.C."/>
            <person name="Sanchez-Flores A."/>
            <person name="Laclette J.P."/>
        </authorList>
    </citation>
    <scope>NUCLEOTIDE SEQUENCE [LARGE SCALE GENOMIC DNA]</scope>
    <source>
        <strain evidence="2">WFUcys</strain>
    </source>
</reference>
<dbReference type="Proteomes" id="UP001651158">
    <property type="component" value="Unassembled WGS sequence"/>
</dbReference>
<feature type="compositionally biased region" description="Basic and acidic residues" evidence="1">
    <location>
        <begin position="189"/>
        <end position="201"/>
    </location>
</feature>
<accession>A0ABR4Q591</accession>
<gene>
    <name evidence="2" type="ORF">TcWFU_010298</name>
</gene>
<evidence type="ECO:0000256" key="1">
    <source>
        <dbReference type="SAM" id="MobiDB-lite"/>
    </source>
</evidence>
<sequence>METHHGYVAGLPDSGWSVKGASPAEEASQQCPLGMQCHVKQEDRVWRRAASPFVHHKLAIQRAIYQTGVACHFLNCNAFKTDTERTLEDKGIDRIGCDRAVHRTGSRSPGDALPQMFPFQKVEDVLLNVAPTTPSSTTSPSIHSCFSPSVCLSVRPPVRLFVAPSRDAFLISLDTHSSNFLPSRPTNLRGKDSHRGRERSHLTTLKWGESAPLNASGSDGSGGGGGVVASSIQHFHNSHQSDEPPQEEEEEEKANTKKRWGPSFNGI</sequence>
<dbReference type="EMBL" id="JAKROA010000012">
    <property type="protein sequence ID" value="KAL5104560.1"/>
    <property type="molecule type" value="Genomic_DNA"/>
</dbReference>
<feature type="region of interest" description="Disordered" evidence="1">
    <location>
        <begin position="180"/>
        <end position="267"/>
    </location>
</feature>
<keyword evidence="3" id="KW-1185">Reference proteome</keyword>
<protein>
    <submittedName>
        <fullName evidence="2">Uncharacterized protein</fullName>
    </submittedName>
</protein>
<evidence type="ECO:0000313" key="2">
    <source>
        <dbReference type="EMBL" id="KAL5104560.1"/>
    </source>
</evidence>
<proteinExistence type="predicted"/>
<evidence type="ECO:0000313" key="3">
    <source>
        <dbReference type="Proteomes" id="UP001651158"/>
    </source>
</evidence>
<name>A0ABR4Q591_9CEST</name>